<evidence type="ECO:0000259" key="1">
    <source>
        <dbReference type="Pfam" id="PF03372"/>
    </source>
</evidence>
<comment type="caution">
    <text evidence="2">The sequence shown here is derived from an EMBL/GenBank/DDBJ whole genome shotgun (WGS) entry which is preliminary data.</text>
</comment>
<gene>
    <name evidence="2" type="ORF">G3446_05640</name>
</gene>
<keyword evidence="2" id="KW-0255">Endonuclease</keyword>
<dbReference type="AlphaFoldDB" id="A0A6M0JV13"/>
<accession>A0A6M0JV13</accession>
<dbReference type="PANTHER" id="PTHR14859:SF15">
    <property type="entry name" value="ENDONUCLEASE_EXONUCLEASE_PHOSPHATASE DOMAIN-CONTAINING PROTEIN"/>
    <property type="match status" value="1"/>
</dbReference>
<keyword evidence="3" id="KW-1185">Reference proteome</keyword>
<dbReference type="EMBL" id="JAAIJQ010000012">
    <property type="protein sequence ID" value="NEV61382.1"/>
    <property type="molecule type" value="Genomic_DNA"/>
</dbReference>
<dbReference type="InterPro" id="IPR051916">
    <property type="entry name" value="GPI-anchor_lipid_remodeler"/>
</dbReference>
<dbReference type="InterPro" id="IPR036691">
    <property type="entry name" value="Endo/exonu/phosph_ase_sf"/>
</dbReference>
<dbReference type="GO" id="GO:0006506">
    <property type="term" value="P:GPI anchor biosynthetic process"/>
    <property type="evidence" value="ECO:0007669"/>
    <property type="project" value="TreeGrafter"/>
</dbReference>
<keyword evidence="2" id="KW-0378">Hydrolase</keyword>
<feature type="domain" description="Endonuclease/exonuclease/phosphatase" evidence="1">
    <location>
        <begin position="10"/>
        <end position="237"/>
    </location>
</feature>
<dbReference type="InterPro" id="IPR005135">
    <property type="entry name" value="Endo/exonuclease/phosphatase"/>
</dbReference>
<dbReference type="Proteomes" id="UP000483379">
    <property type="component" value="Unassembled WGS sequence"/>
</dbReference>
<dbReference type="Pfam" id="PF03372">
    <property type="entry name" value="Exo_endo_phos"/>
    <property type="match status" value="1"/>
</dbReference>
<name>A0A6M0JV13_9GAMM</name>
<dbReference type="Gene3D" id="3.60.10.10">
    <property type="entry name" value="Endonuclease/exonuclease/phosphatase"/>
    <property type="match status" value="1"/>
</dbReference>
<dbReference type="PANTHER" id="PTHR14859">
    <property type="entry name" value="CALCOFLUOR WHITE HYPERSENSITIVE PROTEIN PRECURSOR"/>
    <property type="match status" value="1"/>
</dbReference>
<sequence>MTEATRISVATYNIHRGVGRDGRMDHQRVAGVILDLDADIVALQEVETPASVAPGAVALMHRLAQQGYEPVLGPTMWSERGSYGNALLSRLPVRRHRRHDLSHPGREPRGLIEATLRLKPPGRHWRLPSQGREIRCFATHLGLRASERSAQIRKLDSLLARAAGVSPTLLMGDFNEWRRRAGRLKQLHARLQPAPTRSTYPGFWPLFPLDRIWLGGGLDLEAVEVVRAGLARVASDHLPLRAVLRLVAMQ</sequence>
<dbReference type="SUPFAM" id="SSF56219">
    <property type="entry name" value="DNase I-like"/>
    <property type="match status" value="1"/>
</dbReference>
<reference evidence="2 3" key="1">
    <citation type="submission" date="2020-02" db="EMBL/GenBank/DDBJ databases">
        <title>Genome sequences of Thiorhodococcus mannitoliphagus and Thiorhodococcus minor, purple sulfur photosynthetic bacteria in the gammaproteobacterial family, Chromatiaceae.</title>
        <authorList>
            <person name="Aviles F.A."/>
            <person name="Meyer T.E."/>
            <person name="Kyndt J.A."/>
        </authorList>
    </citation>
    <scope>NUCLEOTIDE SEQUENCE [LARGE SCALE GENOMIC DNA]</scope>
    <source>
        <strain evidence="2 3">DSM 11518</strain>
    </source>
</reference>
<protein>
    <submittedName>
        <fullName evidence="2">Endonuclease</fullName>
    </submittedName>
</protein>
<dbReference type="GO" id="GO:0004519">
    <property type="term" value="F:endonuclease activity"/>
    <property type="evidence" value="ECO:0007669"/>
    <property type="project" value="UniProtKB-KW"/>
</dbReference>
<dbReference type="RefSeq" id="WP_164451558.1">
    <property type="nucleotide sequence ID" value="NZ_JAAIJQ010000012.1"/>
</dbReference>
<dbReference type="GO" id="GO:0016020">
    <property type="term" value="C:membrane"/>
    <property type="evidence" value="ECO:0007669"/>
    <property type="project" value="GOC"/>
</dbReference>
<proteinExistence type="predicted"/>
<evidence type="ECO:0000313" key="2">
    <source>
        <dbReference type="EMBL" id="NEV61382.1"/>
    </source>
</evidence>
<evidence type="ECO:0000313" key="3">
    <source>
        <dbReference type="Proteomes" id="UP000483379"/>
    </source>
</evidence>
<organism evidence="2 3">
    <name type="scientific">Thiorhodococcus minor</name>
    <dbReference type="NCBI Taxonomy" id="57489"/>
    <lineage>
        <taxon>Bacteria</taxon>
        <taxon>Pseudomonadati</taxon>
        <taxon>Pseudomonadota</taxon>
        <taxon>Gammaproteobacteria</taxon>
        <taxon>Chromatiales</taxon>
        <taxon>Chromatiaceae</taxon>
        <taxon>Thiorhodococcus</taxon>
    </lineage>
</organism>
<keyword evidence="2" id="KW-0540">Nuclease</keyword>